<feature type="transmembrane region" description="Helical" evidence="6">
    <location>
        <begin position="53"/>
        <end position="76"/>
    </location>
</feature>
<evidence type="ECO:0000256" key="3">
    <source>
        <dbReference type="ARBA" id="ARBA00022989"/>
    </source>
</evidence>
<evidence type="ECO:0000256" key="6">
    <source>
        <dbReference type="SAM" id="Phobius"/>
    </source>
</evidence>
<evidence type="ECO:0000313" key="9">
    <source>
        <dbReference type="Proteomes" id="UP001212841"/>
    </source>
</evidence>
<dbReference type="Pfam" id="PF10277">
    <property type="entry name" value="Frag1"/>
    <property type="match status" value="1"/>
</dbReference>
<dbReference type="GO" id="GO:0005886">
    <property type="term" value="C:plasma membrane"/>
    <property type="evidence" value="ECO:0007669"/>
    <property type="project" value="TreeGrafter"/>
</dbReference>
<dbReference type="PANTHER" id="PTHR21324">
    <property type="entry name" value="FASTING-INDUCIBLE INTEGRAL MEMBRANE PROTEIN TM6P1-RELATED"/>
    <property type="match status" value="1"/>
</dbReference>
<evidence type="ECO:0000259" key="7">
    <source>
        <dbReference type="Pfam" id="PF10277"/>
    </source>
</evidence>
<keyword evidence="9" id="KW-1185">Reference proteome</keyword>
<feature type="transmembrane region" description="Helical" evidence="6">
    <location>
        <begin position="126"/>
        <end position="147"/>
    </location>
</feature>
<reference evidence="8" key="1">
    <citation type="submission" date="2020-05" db="EMBL/GenBank/DDBJ databases">
        <title>Phylogenomic resolution of chytrid fungi.</title>
        <authorList>
            <person name="Stajich J.E."/>
            <person name="Amses K."/>
            <person name="Simmons R."/>
            <person name="Seto K."/>
            <person name="Myers J."/>
            <person name="Bonds A."/>
            <person name="Quandt C.A."/>
            <person name="Barry K."/>
            <person name="Liu P."/>
            <person name="Grigoriev I."/>
            <person name="Longcore J.E."/>
            <person name="James T.Y."/>
        </authorList>
    </citation>
    <scope>NUCLEOTIDE SEQUENCE</scope>
    <source>
        <strain evidence="8">JEL0318</strain>
    </source>
</reference>
<dbReference type="Gene3D" id="1.50.10.150">
    <property type="entry name" value="Voltage-dependent anion channel"/>
    <property type="match status" value="1"/>
</dbReference>
<evidence type="ECO:0000256" key="4">
    <source>
        <dbReference type="ARBA" id="ARBA00023136"/>
    </source>
</evidence>
<gene>
    <name evidence="8" type="ORF">HK097_006967</name>
</gene>
<name>A0AAD5SDQ9_9FUNG</name>
<dbReference type="InterPro" id="IPR050911">
    <property type="entry name" value="DRAM/TMEM150_Autophagy_Mod"/>
</dbReference>
<feature type="transmembrane region" description="Helical" evidence="6">
    <location>
        <begin position="96"/>
        <end position="120"/>
    </location>
</feature>
<protein>
    <recommendedName>
        <fullName evidence="7">CWH43-like N-terminal domain-containing protein</fullName>
    </recommendedName>
</protein>
<keyword evidence="4 6" id="KW-0472">Membrane</keyword>
<keyword evidence="2 6" id="KW-0812">Transmembrane</keyword>
<dbReference type="GO" id="GO:0012505">
    <property type="term" value="C:endomembrane system"/>
    <property type="evidence" value="ECO:0007669"/>
    <property type="project" value="UniProtKB-SubCell"/>
</dbReference>
<dbReference type="EMBL" id="JADGJD010000332">
    <property type="protein sequence ID" value="KAJ3052035.1"/>
    <property type="molecule type" value="Genomic_DNA"/>
</dbReference>
<dbReference type="Proteomes" id="UP001212841">
    <property type="component" value="Unassembled WGS sequence"/>
</dbReference>
<keyword evidence="3 6" id="KW-1133">Transmembrane helix</keyword>
<feature type="region of interest" description="Disordered" evidence="5">
    <location>
        <begin position="247"/>
        <end position="268"/>
    </location>
</feature>
<dbReference type="PANTHER" id="PTHR21324:SF2">
    <property type="entry name" value="EG:22E5.9 PROTEIN"/>
    <property type="match status" value="1"/>
</dbReference>
<feature type="transmembrane region" description="Helical" evidence="6">
    <location>
        <begin position="7"/>
        <end position="33"/>
    </location>
</feature>
<dbReference type="AlphaFoldDB" id="A0AAD5SDQ9"/>
<evidence type="ECO:0000256" key="5">
    <source>
        <dbReference type="SAM" id="MobiDB-lite"/>
    </source>
</evidence>
<comment type="caution">
    <text evidence="8">The sequence shown here is derived from an EMBL/GenBank/DDBJ whole genome shotgun (WGS) entry which is preliminary data.</text>
</comment>
<feature type="transmembrane region" description="Helical" evidence="6">
    <location>
        <begin position="167"/>
        <end position="189"/>
    </location>
</feature>
<dbReference type="InterPro" id="IPR038665">
    <property type="entry name" value="Voltage-dep_anion_channel_sf"/>
</dbReference>
<evidence type="ECO:0000256" key="1">
    <source>
        <dbReference type="ARBA" id="ARBA00004127"/>
    </source>
</evidence>
<evidence type="ECO:0000313" key="8">
    <source>
        <dbReference type="EMBL" id="KAJ3052035.1"/>
    </source>
</evidence>
<dbReference type="InterPro" id="IPR019402">
    <property type="entry name" value="CWH43_N"/>
</dbReference>
<accession>A0AAD5SDQ9</accession>
<evidence type="ECO:0000256" key="2">
    <source>
        <dbReference type="ARBA" id="ARBA00022692"/>
    </source>
</evidence>
<sequence>MARLVLGWGWVPLVSALAWFATVLALLIIWLATGQPKYRGNEPDLIYISNVGAAYQWLFILGAVVTSLFFILTLILDRHLRYRDRLPSSKRTRARVDAILAIIFGTTASACLILLTIYDAWDHSTIHWALTLGFMASLVLSAIFTVLQSRWLRKDHPDVKDLKRNFIVKMLVVLLSIALALTMLGFMWVCSPLGPEAPEGEAAAESYQNSPTCNHRRSISAGCEWAVAFLTAVYIATFIVDLVPAHQGSSQGVPQPGETVDDVDLEGNRRFGRGNRVAEMGTSNRTLV</sequence>
<comment type="subcellular location">
    <subcellularLocation>
        <location evidence="1">Endomembrane system</location>
        <topology evidence="1">Multi-pass membrane protein</topology>
    </subcellularLocation>
</comment>
<organism evidence="8 9">
    <name type="scientific">Rhizophlyctis rosea</name>
    <dbReference type="NCBI Taxonomy" id="64517"/>
    <lineage>
        <taxon>Eukaryota</taxon>
        <taxon>Fungi</taxon>
        <taxon>Fungi incertae sedis</taxon>
        <taxon>Chytridiomycota</taxon>
        <taxon>Chytridiomycota incertae sedis</taxon>
        <taxon>Chytridiomycetes</taxon>
        <taxon>Rhizophlyctidales</taxon>
        <taxon>Rhizophlyctidaceae</taxon>
        <taxon>Rhizophlyctis</taxon>
    </lineage>
</organism>
<feature type="domain" description="CWH43-like N-terminal" evidence="7">
    <location>
        <begin position="8"/>
        <end position="242"/>
    </location>
</feature>
<proteinExistence type="predicted"/>